<evidence type="ECO:0000256" key="4">
    <source>
        <dbReference type="ARBA" id="ARBA00022960"/>
    </source>
</evidence>
<feature type="transmembrane region" description="Helical" evidence="8">
    <location>
        <begin position="190"/>
        <end position="212"/>
    </location>
</feature>
<keyword evidence="5" id="KW-0573">Peptidoglycan synthesis</keyword>
<feature type="transmembrane region" description="Helical" evidence="8">
    <location>
        <begin position="413"/>
        <end position="436"/>
    </location>
</feature>
<evidence type="ECO:0000256" key="6">
    <source>
        <dbReference type="ARBA" id="ARBA00022989"/>
    </source>
</evidence>
<name>A7NH04_ROSCS</name>
<dbReference type="GO" id="GO:0005886">
    <property type="term" value="C:plasma membrane"/>
    <property type="evidence" value="ECO:0007669"/>
    <property type="project" value="UniProtKB-SubCell"/>
</dbReference>
<dbReference type="GO" id="GO:0015648">
    <property type="term" value="F:lipid-linked peptidoglycan transporter activity"/>
    <property type="evidence" value="ECO:0007669"/>
    <property type="project" value="TreeGrafter"/>
</dbReference>
<dbReference type="GO" id="GO:0008360">
    <property type="term" value="P:regulation of cell shape"/>
    <property type="evidence" value="ECO:0007669"/>
    <property type="project" value="UniProtKB-KW"/>
</dbReference>
<reference evidence="9 10" key="1">
    <citation type="submission" date="2007-08" db="EMBL/GenBank/DDBJ databases">
        <title>Complete sequence of Roseiflexus castenholzii DSM 13941.</title>
        <authorList>
            <consortium name="US DOE Joint Genome Institute"/>
            <person name="Copeland A."/>
            <person name="Lucas S."/>
            <person name="Lapidus A."/>
            <person name="Barry K."/>
            <person name="Glavina del Rio T."/>
            <person name="Dalin E."/>
            <person name="Tice H."/>
            <person name="Pitluck S."/>
            <person name="Thompson L.S."/>
            <person name="Brettin T."/>
            <person name="Bruce D."/>
            <person name="Detter J.C."/>
            <person name="Han C."/>
            <person name="Tapia R."/>
            <person name="Schmutz J."/>
            <person name="Larimer F."/>
            <person name="Land M."/>
            <person name="Hauser L."/>
            <person name="Kyrpides N."/>
            <person name="Mikhailova N."/>
            <person name="Bryant D.A."/>
            <person name="Hanada S."/>
            <person name="Tsukatani Y."/>
            <person name="Richardson P."/>
        </authorList>
    </citation>
    <scope>NUCLEOTIDE SEQUENCE [LARGE SCALE GENOMIC DNA]</scope>
    <source>
        <strain evidence="10">DSM 13941 / HLO8</strain>
    </source>
</reference>
<evidence type="ECO:0000256" key="1">
    <source>
        <dbReference type="ARBA" id="ARBA00004651"/>
    </source>
</evidence>
<dbReference type="Proteomes" id="UP000000263">
    <property type="component" value="Chromosome"/>
</dbReference>
<keyword evidence="10" id="KW-1185">Reference proteome</keyword>
<accession>A7NH04</accession>
<gene>
    <name evidence="9" type="ordered locus">Rcas_0625</name>
</gene>
<dbReference type="RefSeq" id="WP_012119182.1">
    <property type="nucleotide sequence ID" value="NC_009767.1"/>
</dbReference>
<dbReference type="PRINTS" id="PR01806">
    <property type="entry name" value="VIRFACTRMVIN"/>
</dbReference>
<protein>
    <submittedName>
        <fullName evidence="9">Virulence factor MVIN family protein</fullName>
    </submittedName>
</protein>
<evidence type="ECO:0000256" key="5">
    <source>
        <dbReference type="ARBA" id="ARBA00022984"/>
    </source>
</evidence>
<evidence type="ECO:0000313" key="10">
    <source>
        <dbReference type="Proteomes" id="UP000000263"/>
    </source>
</evidence>
<keyword evidence="4" id="KW-0133">Cell shape</keyword>
<feature type="transmembrane region" description="Helical" evidence="8">
    <location>
        <begin position="273"/>
        <end position="293"/>
    </location>
</feature>
<dbReference type="InterPro" id="IPR051050">
    <property type="entry name" value="Lipid_II_flippase_MurJ/MviN"/>
</dbReference>
<feature type="transmembrane region" description="Helical" evidence="8">
    <location>
        <begin position="88"/>
        <end position="115"/>
    </location>
</feature>
<feature type="transmembrane region" description="Helical" evidence="8">
    <location>
        <begin position="313"/>
        <end position="334"/>
    </location>
</feature>
<feature type="transmembrane region" description="Helical" evidence="8">
    <location>
        <begin position="161"/>
        <end position="184"/>
    </location>
</feature>
<dbReference type="NCBIfam" id="TIGR01695">
    <property type="entry name" value="murJ_mviN"/>
    <property type="match status" value="1"/>
</dbReference>
<feature type="transmembrane region" description="Helical" evidence="8">
    <location>
        <begin position="12"/>
        <end position="32"/>
    </location>
</feature>
<organism evidence="9 10">
    <name type="scientific">Roseiflexus castenholzii (strain DSM 13941 / HLO8)</name>
    <dbReference type="NCBI Taxonomy" id="383372"/>
    <lineage>
        <taxon>Bacteria</taxon>
        <taxon>Bacillati</taxon>
        <taxon>Chloroflexota</taxon>
        <taxon>Chloroflexia</taxon>
        <taxon>Chloroflexales</taxon>
        <taxon>Roseiflexineae</taxon>
        <taxon>Roseiflexaceae</taxon>
        <taxon>Roseiflexus</taxon>
    </lineage>
</organism>
<sequence length="448" mass="47420">MIRREFSIAEGTLLFTTAYVISAGLGIVRQALFNAGFGAGMEASAYYAAFRLPDTIASLIGGGALSNAMIPALLGARYESGDVAEQRLVNLTATTLTVAVSLVVLVCMIFAPFFVRFVLAPGFDAETAALTIALTRIMLAQLALVVLASVAIAVLNARNQFLLTAISIVTHNVTMIGGILAARFIPGVGIYGPAFGVVGDAILQLIILCPGLRANRFRVRPAWDLRDARLRQLFRLLAPNGLSSGVNYAGGIVDTAFASLAREAGALPALFNAGLLMGVPLRLIGVALAQAAFPRIAAYAARNDRKRLRRTLLAALAGSMTLAVAAALTLALIGRALVRLLFERGRFDAAASDLTTLLLGVYIAGLPMYVATEVLTRGLIALHDTQTPLVTNCAQLAGRGVLIWVWIEPWGVVAIPAAFAITSVLETVALGAALAWRMRRRREARGER</sequence>
<comment type="subcellular location">
    <subcellularLocation>
        <location evidence="1">Cell membrane</location>
        <topology evidence="1">Multi-pass membrane protein</topology>
    </subcellularLocation>
</comment>
<dbReference type="STRING" id="383372.Rcas_0625"/>
<keyword evidence="6 8" id="KW-1133">Transmembrane helix</keyword>
<dbReference type="InterPro" id="IPR004268">
    <property type="entry name" value="MurJ"/>
</dbReference>
<dbReference type="PANTHER" id="PTHR47019">
    <property type="entry name" value="LIPID II FLIPPASE MURJ"/>
    <property type="match status" value="1"/>
</dbReference>
<dbReference type="HOGENOM" id="CLU_583553_0_0_0"/>
<dbReference type="Pfam" id="PF03023">
    <property type="entry name" value="MurJ"/>
    <property type="match status" value="1"/>
</dbReference>
<evidence type="ECO:0000256" key="3">
    <source>
        <dbReference type="ARBA" id="ARBA00022692"/>
    </source>
</evidence>
<dbReference type="OrthoDB" id="9804143at2"/>
<feature type="transmembrane region" description="Helical" evidence="8">
    <location>
        <begin position="127"/>
        <end position="154"/>
    </location>
</feature>
<dbReference type="EMBL" id="CP000804">
    <property type="protein sequence ID" value="ABU56751.1"/>
    <property type="molecule type" value="Genomic_DNA"/>
</dbReference>
<dbReference type="KEGG" id="rca:Rcas_0625"/>
<proteinExistence type="predicted"/>
<dbReference type="GO" id="GO:0034204">
    <property type="term" value="P:lipid translocation"/>
    <property type="evidence" value="ECO:0007669"/>
    <property type="project" value="TreeGrafter"/>
</dbReference>
<evidence type="ECO:0000256" key="2">
    <source>
        <dbReference type="ARBA" id="ARBA00022475"/>
    </source>
</evidence>
<evidence type="ECO:0000256" key="7">
    <source>
        <dbReference type="ARBA" id="ARBA00023136"/>
    </source>
</evidence>
<keyword evidence="3 8" id="KW-0812">Transmembrane</keyword>
<keyword evidence="7 8" id="KW-0472">Membrane</keyword>
<feature type="transmembrane region" description="Helical" evidence="8">
    <location>
        <begin position="56"/>
        <end position="76"/>
    </location>
</feature>
<dbReference type="AlphaFoldDB" id="A7NH04"/>
<dbReference type="CDD" id="cd13123">
    <property type="entry name" value="MATE_MurJ_like"/>
    <property type="match status" value="1"/>
</dbReference>
<evidence type="ECO:0000256" key="8">
    <source>
        <dbReference type="SAM" id="Phobius"/>
    </source>
</evidence>
<dbReference type="GO" id="GO:0009252">
    <property type="term" value="P:peptidoglycan biosynthetic process"/>
    <property type="evidence" value="ECO:0007669"/>
    <property type="project" value="UniProtKB-KW"/>
</dbReference>
<feature type="transmembrane region" description="Helical" evidence="8">
    <location>
        <begin position="387"/>
        <end position="407"/>
    </location>
</feature>
<dbReference type="PANTHER" id="PTHR47019:SF1">
    <property type="entry name" value="LIPID II FLIPPASE MURJ"/>
    <property type="match status" value="1"/>
</dbReference>
<feature type="transmembrane region" description="Helical" evidence="8">
    <location>
        <begin position="233"/>
        <end position="253"/>
    </location>
</feature>
<dbReference type="eggNOG" id="COG0728">
    <property type="taxonomic scope" value="Bacteria"/>
</dbReference>
<evidence type="ECO:0000313" key="9">
    <source>
        <dbReference type="EMBL" id="ABU56751.1"/>
    </source>
</evidence>
<feature type="transmembrane region" description="Helical" evidence="8">
    <location>
        <begin position="354"/>
        <end position="375"/>
    </location>
</feature>
<keyword evidence="2" id="KW-1003">Cell membrane</keyword>